<gene>
    <name evidence="1" type="ORF">Cpap_0462</name>
</gene>
<name>F1THG5_9FIRM</name>
<comment type="caution">
    <text evidence="1">The sequence shown here is derived from an EMBL/GenBank/DDBJ whole genome shotgun (WGS) entry which is preliminary data.</text>
</comment>
<dbReference type="Proteomes" id="UP000003860">
    <property type="component" value="Unassembled WGS sequence"/>
</dbReference>
<protein>
    <submittedName>
        <fullName evidence="1">Uncharacterized protein</fullName>
    </submittedName>
</protein>
<keyword evidence="2" id="KW-1185">Reference proteome</keyword>
<reference evidence="1" key="1">
    <citation type="submission" date="2009-07" db="EMBL/GenBank/DDBJ databases">
        <authorList>
            <consortium name="US DOE Joint Genome Institute (JGI-PGF)"/>
            <person name="Lucas S."/>
            <person name="Copeland A."/>
            <person name="Lapidus A."/>
            <person name="Glavina del Rio T."/>
            <person name="Tice H."/>
            <person name="Bruce D."/>
            <person name="Goodwin L."/>
            <person name="Pitluck S."/>
            <person name="Larimer F."/>
            <person name="Land M.L."/>
            <person name="Mouttaki H."/>
            <person name="He Z."/>
            <person name="Zhou J."/>
            <person name="Hemme C.L."/>
        </authorList>
    </citation>
    <scope>NUCLEOTIDE SEQUENCE [LARGE SCALE GENOMIC DNA]</scope>
    <source>
        <strain evidence="1">DSM 2782</strain>
    </source>
</reference>
<accession>F1THG5</accession>
<organism evidence="1 2">
    <name type="scientific">Ruminiclostridium papyrosolvens DSM 2782</name>
    <dbReference type="NCBI Taxonomy" id="588581"/>
    <lineage>
        <taxon>Bacteria</taxon>
        <taxon>Bacillati</taxon>
        <taxon>Bacillota</taxon>
        <taxon>Clostridia</taxon>
        <taxon>Eubacteriales</taxon>
        <taxon>Oscillospiraceae</taxon>
        <taxon>Ruminiclostridium</taxon>
    </lineage>
</organism>
<reference evidence="1" key="2">
    <citation type="submission" date="2011-01" db="EMBL/GenBank/DDBJ databases">
        <title>The Non-contiguous Finished genome of Clostridium papyrosolvens.</title>
        <authorList>
            <person name="Lucas S."/>
            <person name="Copeland A."/>
            <person name="Lapidus A."/>
            <person name="Cheng J.-F."/>
            <person name="Goodwin L."/>
            <person name="Pitluck S."/>
            <person name="Misra M."/>
            <person name="Chertkov O."/>
            <person name="Detter J.C."/>
            <person name="Han C."/>
            <person name="Tapia R."/>
            <person name="Land M."/>
            <person name="Hauser L."/>
            <person name="Kyrpides N."/>
            <person name="Ivanova N."/>
            <person name="Pagani I."/>
            <person name="Mouttaki H."/>
            <person name="He Z."/>
            <person name="Zhou J."/>
            <person name="Hemme C.L."/>
            <person name="Woyke T."/>
        </authorList>
    </citation>
    <scope>NUCLEOTIDE SEQUENCE [LARGE SCALE GENOMIC DNA]</scope>
    <source>
        <strain evidence="1">DSM 2782</strain>
    </source>
</reference>
<dbReference type="AlphaFoldDB" id="F1THG5"/>
<evidence type="ECO:0000313" key="1">
    <source>
        <dbReference type="EMBL" id="EGD46168.1"/>
    </source>
</evidence>
<dbReference type="RefSeq" id="WP_004621868.1">
    <property type="nucleotide sequence ID" value="NZ_ACXX02000016.1"/>
</dbReference>
<dbReference type="EMBL" id="ACXX02000016">
    <property type="protein sequence ID" value="EGD46168.1"/>
    <property type="molecule type" value="Genomic_DNA"/>
</dbReference>
<sequence>MKNLTDEECFALICYAIQLTDYNSDVKKQIYEWFGQEPITEVEIKRILGASEAEQKEKYGRIIQFPTKKDLPR</sequence>
<evidence type="ECO:0000313" key="2">
    <source>
        <dbReference type="Proteomes" id="UP000003860"/>
    </source>
</evidence>
<proteinExistence type="predicted"/>